<evidence type="ECO:0000256" key="1">
    <source>
        <dbReference type="ARBA" id="ARBA00008682"/>
    </source>
</evidence>
<protein>
    <submittedName>
        <fullName evidence="8">Chitotriosidase-1</fullName>
    </submittedName>
</protein>
<dbReference type="PANTHER" id="PTHR11177">
    <property type="entry name" value="CHITINASE"/>
    <property type="match status" value="1"/>
</dbReference>
<keyword evidence="3" id="KW-0378">Hydrolase</keyword>
<evidence type="ECO:0000256" key="6">
    <source>
        <dbReference type="SAM" id="MobiDB-lite"/>
    </source>
</evidence>
<dbReference type="Pfam" id="PF00704">
    <property type="entry name" value="Glyco_hydro_18"/>
    <property type="match status" value="1"/>
</dbReference>
<dbReference type="PANTHER" id="PTHR11177:SF383">
    <property type="entry name" value="GLYCOSYL HYDROLASE FAMILY PROTEIN WITH CHITINASE INSERTION DOMAIN-CONTAINING PROTEIN"/>
    <property type="match status" value="1"/>
</dbReference>
<evidence type="ECO:0000313" key="9">
    <source>
        <dbReference type="Proteomes" id="UP000516437"/>
    </source>
</evidence>
<dbReference type="FunFam" id="3.10.50.10:FF:000003">
    <property type="entry name" value="Class V chitinase CHIT5b"/>
    <property type="match status" value="1"/>
</dbReference>
<dbReference type="InterPro" id="IPR011583">
    <property type="entry name" value="Chitinase_II/V-like_cat"/>
</dbReference>
<dbReference type="EMBL" id="RXIC02000023">
    <property type="protein sequence ID" value="KAB1211821.1"/>
    <property type="molecule type" value="Genomic_DNA"/>
</dbReference>
<organism evidence="8 9">
    <name type="scientific">Morella rubra</name>
    <name type="common">Chinese bayberry</name>
    <dbReference type="NCBI Taxonomy" id="262757"/>
    <lineage>
        <taxon>Eukaryota</taxon>
        <taxon>Viridiplantae</taxon>
        <taxon>Streptophyta</taxon>
        <taxon>Embryophyta</taxon>
        <taxon>Tracheophyta</taxon>
        <taxon>Spermatophyta</taxon>
        <taxon>Magnoliopsida</taxon>
        <taxon>eudicotyledons</taxon>
        <taxon>Gunneridae</taxon>
        <taxon>Pentapetalae</taxon>
        <taxon>rosids</taxon>
        <taxon>fabids</taxon>
        <taxon>Fagales</taxon>
        <taxon>Myricaceae</taxon>
        <taxon>Morella</taxon>
    </lineage>
</organism>
<name>A0A6A1VGF2_9ROSI</name>
<dbReference type="OrthoDB" id="73875at2759"/>
<evidence type="ECO:0000256" key="4">
    <source>
        <dbReference type="ARBA" id="ARBA00023180"/>
    </source>
</evidence>
<evidence type="ECO:0000256" key="2">
    <source>
        <dbReference type="ARBA" id="ARBA00022729"/>
    </source>
</evidence>
<keyword evidence="4" id="KW-0325">Glycoprotein</keyword>
<comment type="caution">
    <text evidence="8">The sequence shown here is derived from an EMBL/GenBank/DDBJ whole genome shotgun (WGS) entry which is preliminary data.</text>
</comment>
<reference evidence="8 9" key="1">
    <citation type="journal article" date="2019" name="Plant Biotechnol. J.">
        <title>The red bayberry genome and genetic basis of sex determination.</title>
        <authorList>
            <person name="Jia H.M."/>
            <person name="Jia H.J."/>
            <person name="Cai Q.L."/>
            <person name="Wang Y."/>
            <person name="Zhao H.B."/>
            <person name="Yang W.F."/>
            <person name="Wang G.Y."/>
            <person name="Li Y.H."/>
            <person name="Zhan D.L."/>
            <person name="Shen Y.T."/>
            <person name="Niu Q.F."/>
            <person name="Chang L."/>
            <person name="Qiu J."/>
            <person name="Zhao L."/>
            <person name="Xie H.B."/>
            <person name="Fu W.Y."/>
            <person name="Jin J."/>
            <person name="Li X.W."/>
            <person name="Jiao Y."/>
            <person name="Zhou C.C."/>
            <person name="Tu T."/>
            <person name="Chai C.Y."/>
            <person name="Gao J.L."/>
            <person name="Fan L.J."/>
            <person name="van de Weg E."/>
            <person name="Wang J.Y."/>
            <person name="Gao Z.S."/>
        </authorList>
    </citation>
    <scope>NUCLEOTIDE SEQUENCE [LARGE SCALE GENOMIC DNA]</scope>
    <source>
        <tissue evidence="8">Leaves</tissue>
    </source>
</reference>
<dbReference type="InterPro" id="IPR001223">
    <property type="entry name" value="Glyco_hydro18_cat"/>
</dbReference>
<dbReference type="GO" id="GO:0004568">
    <property type="term" value="F:chitinase activity"/>
    <property type="evidence" value="ECO:0007669"/>
    <property type="project" value="TreeGrafter"/>
</dbReference>
<keyword evidence="2" id="KW-0732">Signal</keyword>
<dbReference type="GO" id="GO:0005975">
    <property type="term" value="P:carbohydrate metabolic process"/>
    <property type="evidence" value="ECO:0007669"/>
    <property type="project" value="InterPro"/>
</dbReference>
<dbReference type="GO" id="GO:0008061">
    <property type="term" value="F:chitin binding"/>
    <property type="evidence" value="ECO:0007669"/>
    <property type="project" value="InterPro"/>
</dbReference>
<dbReference type="AlphaFoldDB" id="A0A6A1VGF2"/>
<dbReference type="Gene3D" id="3.20.20.80">
    <property type="entry name" value="Glycosidases"/>
    <property type="match status" value="1"/>
</dbReference>
<dbReference type="SUPFAM" id="SSF54556">
    <property type="entry name" value="Chitinase insertion domain"/>
    <property type="match status" value="1"/>
</dbReference>
<keyword evidence="9" id="KW-1185">Reference proteome</keyword>
<dbReference type="InterPro" id="IPR050314">
    <property type="entry name" value="Glycosyl_Hydrlase_18"/>
</dbReference>
<evidence type="ECO:0000256" key="3">
    <source>
        <dbReference type="ARBA" id="ARBA00022801"/>
    </source>
</evidence>
<sequence>MCGNKYDFHALDLCWLYPSTEDESGDLGTLLSEWRDAINAEANASGYEPLLLTAQVFYSPQRYQYPRHAIVRTLDWINVMAYDFHSPNNSPDQTRAHAAWRSNEEDQPSGETGINAWLETAGNRTKMIVLGLPFFGYAWSLVDENNNQVYAQAKGAPASYSNPTGFMGYNKINHFVATERKFDPDTKTNYCYDATTWISYDDTEAIAKKIRKAKEKELLGYFAWHVGTDDNWILSKTVSYMVPFPERVYTVPIAYIR</sequence>
<feature type="domain" description="GH18" evidence="7">
    <location>
        <begin position="1"/>
        <end position="245"/>
    </location>
</feature>
<evidence type="ECO:0000259" key="7">
    <source>
        <dbReference type="PROSITE" id="PS51910"/>
    </source>
</evidence>
<dbReference type="SMART" id="SM00636">
    <property type="entry name" value="Glyco_18"/>
    <property type="match status" value="1"/>
</dbReference>
<dbReference type="Gene3D" id="3.10.50.10">
    <property type="match status" value="1"/>
</dbReference>
<dbReference type="InterPro" id="IPR017853">
    <property type="entry name" value="GH"/>
</dbReference>
<dbReference type="InterPro" id="IPR029070">
    <property type="entry name" value="Chitinase_insertion_sf"/>
</dbReference>
<dbReference type="Proteomes" id="UP000516437">
    <property type="component" value="Chromosome 5"/>
</dbReference>
<keyword evidence="5" id="KW-0326">Glycosidase</keyword>
<evidence type="ECO:0000313" key="8">
    <source>
        <dbReference type="EMBL" id="KAB1211821.1"/>
    </source>
</evidence>
<dbReference type="GO" id="GO:0005576">
    <property type="term" value="C:extracellular region"/>
    <property type="evidence" value="ECO:0007669"/>
    <property type="project" value="TreeGrafter"/>
</dbReference>
<dbReference type="GO" id="GO:0006032">
    <property type="term" value="P:chitin catabolic process"/>
    <property type="evidence" value="ECO:0007669"/>
    <property type="project" value="TreeGrafter"/>
</dbReference>
<accession>A0A6A1VGF2</accession>
<evidence type="ECO:0000256" key="5">
    <source>
        <dbReference type="ARBA" id="ARBA00023295"/>
    </source>
</evidence>
<proteinExistence type="inferred from homology"/>
<dbReference type="PROSITE" id="PS51910">
    <property type="entry name" value="GH18_2"/>
    <property type="match status" value="1"/>
</dbReference>
<comment type="similarity">
    <text evidence="1">Belongs to the glycosyl hydrolase 18 family. Chitinase class V subfamily.</text>
</comment>
<gene>
    <name evidence="8" type="ORF">CJ030_MR5G010051</name>
</gene>
<dbReference type="SUPFAM" id="SSF51445">
    <property type="entry name" value="(Trans)glycosidases"/>
    <property type="match status" value="1"/>
</dbReference>
<feature type="region of interest" description="Disordered" evidence="6">
    <location>
        <begin position="90"/>
        <end position="110"/>
    </location>
</feature>